<dbReference type="GO" id="GO:0005829">
    <property type="term" value="C:cytosol"/>
    <property type="evidence" value="ECO:0007669"/>
    <property type="project" value="TreeGrafter"/>
</dbReference>
<keyword evidence="1" id="KW-0808">Transferase</keyword>
<evidence type="ECO:0000259" key="2">
    <source>
        <dbReference type="Pfam" id="PF00109"/>
    </source>
</evidence>
<dbReference type="PANTHER" id="PTHR11712:SF336">
    <property type="entry name" value="3-OXOACYL-[ACYL-CARRIER-PROTEIN] SYNTHASE, MITOCHONDRIAL"/>
    <property type="match status" value="1"/>
</dbReference>
<dbReference type="GO" id="GO:0004315">
    <property type="term" value="F:3-oxoacyl-[acyl-carrier-protein] synthase activity"/>
    <property type="evidence" value="ECO:0007669"/>
    <property type="project" value="TreeGrafter"/>
</dbReference>
<proteinExistence type="predicted"/>
<dbReference type="InterPro" id="IPR000794">
    <property type="entry name" value="Beta-ketoacyl_synthase"/>
</dbReference>
<evidence type="ECO:0000256" key="1">
    <source>
        <dbReference type="ARBA" id="ARBA00022679"/>
    </source>
</evidence>
<gene>
    <name evidence="3" type="ORF">METZ01_LOCUS191938</name>
</gene>
<dbReference type="InterPro" id="IPR014030">
    <property type="entry name" value="Ketoacyl_synth_N"/>
</dbReference>
<sequence>MKRRVVVTGMGIISPLGIGVEENWSAIVNGRSGIGPITRFDADSFPVKFAGEVSGFDPEQYMSHKEVKKMDRFIHFAVAASDHALKDSGYEITEKNAERVGVQVGVGLGGLPAIEKYHNIYKERGVRKITPFFIPMVIAN</sequence>
<accession>A0A382DM37</accession>
<dbReference type="GO" id="GO:0006633">
    <property type="term" value="P:fatty acid biosynthetic process"/>
    <property type="evidence" value="ECO:0007669"/>
    <property type="project" value="TreeGrafter"/>
</dbReference>
<protein>
    <recommendedName>
        <fullName evidence="2">Beta-ketoacyl synthase-like N-terminal domain-containing protein</fullName>
    </recommendedName>
</protein>
<dbReference type="SUPFAM" id="SSF53901">
    <property type="entry name" value="Thiolase-like"/>
    <property type="match status" value="1"/>
</dbReference>
<name>A0A382DM37_9ZZZZ</name>
<feature type="domain" description="Beta-ketoacyl synthase-like N-terminal" evidence="2">
    <location>
        <begin position="3"/>
        <end position="135"/>
    </location>
</feature>
<dbReference type="Gene3D" id="3.40.47.10">
    <property type="match status" value="1"/>
</dbReference>
<evidence type="ECO:0000313" key="3">
    <source>
        <dbReference type="EMBL" id="SVB39084.1"/>
    </source>
</evidence>
<reference evidence="3" key="1">
    <citation type="submission" date="2018-05" db="EMBL/GenBank/DDBJ databases">
        <authorList>
            <person name="Lanie J.A."/>
            <person name="Ng W.-L."/>
            <person name="Kazmierczak K.M."/>
            <person name="Andrzejewski T.M."/>
            <person name="Davidsen T.M."/>
            <person name="Wayne K.J."/>
            <person name="Tettelin H."/>
            <person name="Glass J.I."/>
            <person name="Rusch D."/>
            <person name="Podicherti R."/>
            <person name="Tsui H.-C.T."/>
            <person name="Winkler M.E."/>
        </authorList>
    </citation>
    <scope>NUCLEOTIDE SEQUENCE</scope>
</reference>
<dbReference type="AlphaFoldDB" id="A0A382DM37"/>
<dbReference type="PANTHER" id="PTHR11712">
    <property type="entry name" value="POLYKETIDE SYNTHASE-RELATED"/>
    <property type="match status" value="1"/>
</dbReference>
<dbReference type="EMBL" id="UINC01039919">
    <property type="protein sequence ID" value="SVB39084.1"/>
    <property type="molecule type" value="Genomic_DNA"/>
</dbReference>
<dbReference type="Pfam" id="PF00109">
    <property type="entry name" value="ketoacyl-synt"/>
    <property type="match status" value="1"/>
</dbReference>
<dbReference type="InterPro" id="IPR016039">
    <property type="entry name" value="Thiolase-like"/>
</dbReference>
<feature type="non-terminal residue" evidence="3">
    <location>
        <position position="140"/>
    </location>
</feature>
<organism evidence="3">
    <name type="scientific">marine metagenome</name>
    <dbReference type="NCBI Taxonomy" id="408172"/>
    <lineage>
        <taxon>unclassified sequences</taxon>
        <taxon>metagenomes</taxon>
        <taxon>ecological metagenomes</taxon>
    </lineage>
</organism>